<dbReference type="EMBL" id="LAZR01002532">
    <property type="protein sequence ID" value="KKN28827.1"/>
    <property type="molecule type" value="Genomic_DNA"/>
</dbReference>
<evidence type="ECO:0000313" key="1">
    <source>
        <dbReference type="EMBL" id="KKN28827.1"/>
    </source>
</evidence>
<evidence type="ECO:0008006" key="2">
    <source>
        <dbReference type="Google" id="ProtNLM"/>
    </source>
</evidence>
<sequence>MSFYYKTNERYRFNIRKGASQDCLFHAIYFLDFETGSLLVSNRFSDHLSYLRDDLICSFLKGINMFINELKEGVHEELQEINFKNTRIIFERENRLLVIAVSGKKNLQMEREILREILEDFYIRFKNHINNFNGSVAPVITAYKKRLESMNLNSILKFKIGV</sequence>
<name>A0A0F9PVT6_9ZZZZ</name>
<gene>
    <name evidence="1" type="ORF">LCGC14_0850360</name>
</gene>
<organism evidence="1">
    <name type="scientific">marine sediment metagenome</name>
    <dbReference type="NCBI Taxonomy" id="412755"/>
    <lineage>
        <taxon>unclassified sequences</taxon>
        <taxon>metagenomes</taxon>
        <taxon>ecological metagenomes</taxon>
    </lineage>
</organism>
<proteinExistence type="predicted"/>
<protein>
    <recommendedName>
        <fullName evidence="2">FUZ/MON1/HPS1 first Longin domain-containing protein</fullName>
    </recommendedName>
</protein>
<comment type="caution">
    <text evidence="1">The sequence shown here is derived from an EMBL/GenBank/DDBJ whole genome shotgun (WGS) entry which is preliminary data.</text>
</comment>
<accession>A0A0F9PVT6</accession>
<dbReference type="AlphaFoldDB" id="A0A0F9PVT6"/>
<reference evidence="1" key="1">
    <citation type="journal article" date="2015" name="Nature">
        <title>Complex archaea that bridge the gap between prokaryotes and eukaryotes.</title>
        <authorList>
            <person name="Spang A."/>
            <person name="Saw J.H."/>
            <person name="Jorgensen S.L."/>
            <person name="Zaremba-Niedzwiedzka K."/>
            <person name="Martijn J."/>
            <person name="Lind A.E."/>
            <person name="van Eijk R."/>
            <person name="Schleper C."/>
            <person name="Guy L."/>
            <person name="Ettema T.J."/>
        </authorList>
    </citation>
    <scope>NUCLEOTIDE SEQUENCE</scope>
</reference>